<evidence type="ECO:0000256" key="1">
    <source>
        <dbReference type="SAM" id="SignalP"/>
    </source>
</evidence>
<dbReference type="Proteomes" id="UP000032274">
    <property type="component" value="Unassembled WGS sequence"/>
</dbReference>
<dbReference type="InterPro" id="IPR036709">
    <property type="entry name" value="Autotransporte_beta_dom_sf"/>
</dbReference>
<dbReference type="SUPFAM" id="SSF103515">
    <property type="entry name" value="Autotransporter"/>
    <property type="match status" value="1"/>
</dbReference>
<reference evidence="2 3" key="1">
    <citation type="submission" date="2015-01" db="EMBL/GenBank/DDBJ databases">
        <title>Characterization of Swiss Staphylococcus aureus strains involved in food poisoning.</title>
        <authorList>
            <person name="Crovadore J."/>
            <person name="Chablais R."/>
            <person name="Tonacini J."/>
            <person name="Schnyder B."/>
            <person name="Lefort F."/>
        </authorList>
    </citation>
    <scope>NUCLEOTIDE SEQUENCE [LARGE SCALE GENOMIC DNA]</scope>
    <source>
        <strain evidence="2 3">SA-120</strain>
    </source>
</reference>
<evidence type="ECO:0008006" key="4">
    <source>
        <dbReference type="Google" id="ProtNLM"/>
    </source>
</evidence>
<evidence type="ECO:0000313" key="3">
    <source>
        <dbReference type="Proteomes" id="UP000032274"/>
    </source>
</evidence>
<dbReference type="EMBL" id="JXIG01000586">
    <property type="protein sequence ID" value="KIU00519.1"/>
    <property type="molecule type" value="Genomic_DNA"/>
</dbReference>
<sequence>MIRLVLPAAALLVLGACAPETPPRAIPGVECSAERLGALTGKPRGQEAEAEALRFSGAPSGTGGFGIEGVRMAPVLGTLGVGIDARASRNVRLGIALEGSAGENTREGRASVRVKIGF</sequence>
<evidence type="ECO:0000313" key="2">
    <source>
        <dbReference type="EMBL" id="KIU00519.1"/>
    </source>
</evidence>
<keyword evidence="1" id="KW-0732">Signal</keyword>
<dbReference type="PROSITE" id="PS51257">
    <property type="entry name" value="PROKAR_LIPOPROTEIN"/>
    <property type="match status" value="1"/>
</dbReference>
<name>A0AA40MJ40_STAAU</name>
<dbReference type="AlphaFoldDB" id="A0AA40MJ40"/>
<proteinExistence type="predicted"/>
<protein>
    <recommendedName>
        <fullName evidence="4">Lipoprotein</fullName>
    </recommendedName>
</protein>
<feature type="chain" id="PRO_5041305503" description="Lipoprotein" evidence="1">
    <location>
        <begin position="19"/>
        <end position="118"/>
    </location>
</feature>
<accession>A0AA40MJ40</accession>
<organism evidence="2 3">
    <name type="scientific">Staphylococcus aureus</name>
    <dbReference type="NCBI Taxonomy" id="1280"/>
    <lineage>
        <taxon>Bacteria</taxon>
        <taxon>Bacillati</taxon>
        <taxon>Bacillota</taxon>
        <taxon>Bacilli</taxon>
        <taxon>Bacillales</taxon>
        <taxon>Staphylococcaceae</taxon>
        <taxon>Staphylococcus</taxon>
    </lineage>
</organism>
<dbReference type="RefSeq" id="WP_044122023.1">
    <property type="nucleotide sequence ID" value="NZ_JXIG01000586.1"/>
</dbReference>
<gene>
    <name evidence="2" type="ORF">QU38_02810</name>
</gene>
<feature type="signal peptide" evidence="1">
    <location>
        <begin position="1"/>
        <end position="18"/>
    </location>
</feature>
<dbReference type="Gene3D" id="2.40.128.130">
    <property type="entry name" value="Autotransporter beta-domain"/>
    <property type="match status" value="1"/>
</dbReference>
<comment type="caution">
    <text evidence="2">The sequence shown here is derived from an EMBL/GenBank/DDBJ whole genome shotgun (WGS) entry which is preliminary data.</text>
</comment>